<dbReference type="EMBL" id="LNQB01000093">
    <property type="protein sequence ID" value="OAP38805.1"/>
    <property type="molecule type" value="Genomic_DNA"/>
</dbReference>
<dbReference type="RefSeq" id="WP_066878243.1">
    <property type="nucleotide sequence ID" value="NZ_LNQB01000093.1"/>
</dbReference>
<protein>
    <submittedName>
        <fullName evidence="1">Uncharacterized protein</fullName>
    </submittedName>
</protein>
<proteinExistence type="predicted"/>
<evidence type="ECO:0000313" key="2">
    <source>
        <dbReference type="Proteomes" id="UP000078507"/>
    </source>
</evidence>
<dbReference type="Proteomes" id="UP000078507">
    <property type="component" value="Unassembled WGS sequence"/>
</dbReference>
<name>A0A178XWD9_SINSA</name>
<organism evidence="1 2">
    <name type="scientific">Sinorhizobium saheli</name>
    <dbReference type="NCBI Taxonomy" id="36856"/>
    <lineage>
        <taxon>Bacteria</taxon>
        <taxon>Pseudomonadati</taxon>
        <taxon>Pseudomonadota</taxon>
        <taxon>Alphaproteobacteria</taxon>
        <taxon>Hyphomicrobiales</taxon>
        <taxon>Rhizobiaceae</taxon>
        <taxon>Sinorhizobium/Ensifer group</taxon>
        <taxon>Sinorhizobium</taxon>
    </lineage>
</organism>
<keyword evidence="2" id="KW-1185">Reference proteome</keyword>
<reference evidence="1 2" key="1">
    <citation type="submission" date="2015-11" db="EMBL/GenBank/DDBJ databases">
        <title>Ensifer anhuiense sp. nov., an effective nitrogen fixation bacterium with Glycine soja.</title>
        <authorList>
            <person name="Yan H."/>
            <person name="Chen W."/>
        </authorList>
    </citation>
    <scope>NUCLEOTIDE SEQUENCE [LARGE SCALE GENOMIC DNA]</scope>
    <source>
        <strain evidence="1 2">LMG 7837</strain>
    </source>
</reference>
<accession>A0A178XWD9</accession>
<gene>
    <name evidence="1" type="ORF">ATB98_05445</name>
</gene>
<comment type="caution">
    <text evidence="1">The sequence shown here is derived from an EMBL/GenBank/DDBJ whole genome shotgun (WGS) entry which is preliminary data.</text>
</comment>
<dbReference type="AlphaFoldDB" id="A0A178XWD9"/>
<evidence type="ECO:0000313" key="1">
    <source>
        <dbReference type="EMBL" id="OAP38805.1"/>
    </source>
</evidence>
<sequence length="108" mass="11633">MEDGVFRQVFGLIFATFGDGAFCRYNSHDEPTGRLAPAYFEAVVGAVTDEFEAISVIDGATLRERLISAFASEDFINSTGPGANSIQKFNSRIAVVKKHLLALANGTD</sequence>